<evidence type="ECO:0000313" key="2">
    <source>
        <dbReference type="EMBL" id="SFS76526.1"/>
    </source>
</evidence>
<evidence type="ECO:0000256" key="1">
    <source>
        <dbReference type="SAM" id="Phobius"/>
    </source>
</evidence>
<dbReference type="Proteomes" id="UP000198660">
    <property type="component" value="Unassembled WGS sequence"/>
</dbReference>
<sequence length="79" mass="9383">MFNNLILMYVYKFITFLFGSAIIFCLIKVNKYKKIINNESSSDYLIIKATERTLSIYKFINILILIYIFIFIINISLEP</sequence>
<accession>A0A1I6SHU4</accession>
<keyword evidence="1" id="KW-0812">Transmembrane</keyword>
<protein>
    <submittedName>
        <fullName evidence="2">Uncharacterized protein</fullName>
    </submittedName>
</protein>
<dbReference type="AlphaFoldDB" id="A0A1I6SHU4"/>
<evidence type="ECO:0000313" key="3">
    <source>
        <dbReference type="Proteomes" id="UP000198660"/>
    </source>
</evidence>
<proteinExistence type="predicted"/>
<gene>
    <name evidence="2" type="ORF">SAMN05444972_107103</name>
</gene>
<keyword evidence="1" id="KW-0472">Membrane</keyword>
<reference evidence="3" key="1">
    <citation type="submission" date="2016-10" db="EMBL/GenBank/DDBJ databases">
        <authorList>
            <person name="Varghese N."/>
            <person name="Submissions S."/>
        </authorList>
    </citation>
    <scope>NUCLEOTIDE SEQUENCE [LARGE SCALE GENOMIC DNA]</scope>
    <source>
        <strain evidence="3">DSM 45789</strain>
    </source>
</reference>
<name>A0A1I6SHU4_9BACL</name>
<feature type="transmembrane region" description="Helical" evidence="1">
    <location>
        <begin position="56"/>
        <end position="77"/>
    </location>
</feature>
<keyword evidence="1" id="KW-1133">Transmembrane helix</keyword>
<organism evidence="2 3">
    <name type="scientific">Marininema halotolerans</name>
    <dbReference type="NCBI Taxonomy" id="1155944"/>
    <lineage>
        <taxon>Bacteria</taxon>
        <taxon>Bacillati</taxon>
        <taxon>Bacillota</taxon>
        <taxon>Bacilli</taxon>
        <taxon>Bacillales</taxon>
        <taxon>Thermoactinomycetaceae</taxon>
        <taxon>Marininema</taxon>
    </lineage>
</organism>
<keyword evidence="3" id="KW-1185">Reference proteome</keyword>
<dbReference type="EMBL" id="FPAA01000007">
    <property type="protein sequence ID" value="SFS76526.1"/>
    <property type="molecule type" value="Genomic_DNA"/>
</dbReference>
<feature type="transmembrane region" description="Helical" evidence="1">
    <location>
        <begin position="6"/>
        <end position="27"/>
    </location>
</feature>